<dbReference type="InterPro" id="IPR001611">
    <property type="entry name" value="Leu-rich_rpt"/>
</dbReference>
<dbReference type="FunFam" id="3.80.10.10:FF:001326">
    <property type="entry name" value="Uncharacterized protein"/>
    <property type="match status" value="1"/>
</dbReference>
<dbReference type="AlphaFoldDB" id="C3ZQ58"/>
<reference evidence="6" key="1">
    <citation type="journal article" date="2008" name="Nature">
        <title>The amphioxus genome and the evolution of the chordate karyotype.</title>
        <authorList>
            <consortium name="US DOE Joint Genome Institute (JGI-PGF)"/>
            <person name="Putnam N.H."/>
            <person name="Butts T."/>
            <person name="Ferrier D.E.K."/>
            <person name="Furlong R.F."/>
            <person name="Hellsten U."/>
            <person name="Kawashima T."/>
            <person name="Robinson-Rechavi M."/>
            <person name="Shoguchi E."/>
            <person name="Terry A."/>
            <person name="Yu J.-K."/>
            <person name="Benito-Gutierrez E.L."/>
            <person name="Dubchak I."/>
            <person name="Garcia-Fernandez J."/>
            <person name="Gibson-Brown J.J."/>
            <person name="Grigoriev I.V."/>
            <person name="Horton A.C."/>
            <person name="de Jong P.J."/>
            <person name="Jurka J."/>
            <person name="Kapitonov V.V."/>
            <person name="Kohara Y."/>
            <person name="Kuroki Y."/>
            <person name="Lindquist E."/>
            <person name="Lucas S."/>
            <person name="Osoegawa K."/>
            <person name="Pennacchio L.A."/>
            <person name="Salamov A.A."/>
            <person name="Satou Y."/>
            <person name="Sauka-Spengler T."/>
            <person name="Schmutz J."/>
            <person name="Shin-I T."/>
            <person name="Toyoda A."/>
            <person name="Bronner-Fraser M."/>
            <person name="Fujiyama A."/>
            <person name="Holland L.Z."/>
            <person name="Holland P.W.H."/>
            <person name="Satoh N."/>
            <person name="Rokhsar D.S."/>
        </authorList>
    </citation>
    <scope>NUCLEOTIDE SEQUENCE [LARGE SCALE GENOMIC DNA]</scope>
    <source>
        <strain evidence="6">S238N-H82</strain>
        <tissue evidence="6">Testes</tissue>
    </source>
</reference>
<feature type="domain" description="LRRCT" evidence="5">
    <location>
        <begin position="271"/>
        <end position="321"/>
    </location>
</feature>
<dbReference type="InterPro" id="IPR032675">
    <property type="entry name" value="LRR_dom_sf"/>
</dbReference>
<dbReference type="InterPro" id="IPR050328">
    <property type="entry name" value="Dev_Immune_Receptor"/>
</dbReference>
<protein>
    <recommendedName>
        <fullName evidence="5">LRRCT domain-containing protein</fullName>
    </recommendedName>
</protein>
<gene>
    <name evidence="6" type="ORF">BRAFLDRAFT_77871</name>
</gene>
<dbReference type="InterPro" id="IPR000483">
    <property type="entry name" value="Cys-rich_flank_reg_C"/>
</dbReference>
<dbReference type="InParanoid" id="C3ZQ58"/>
<dbReference type="InterPro" id="IPR003591">
    <property type="entry name" value="Leu-rich_rpt_typical-subtyp"/>
</dbReference>
<feature type="signal peptide" evidence="4">
    <location>
        <begin position="1"/>
        <end position="19"/>
    </location>
</feature>
<name>C3ZQ58_BRAFL</name>
<dbReference type="eggNOG" id="KOG0619">
    <property type="taxonomic scope" value="Eukaryota"/>
</dbReference>
<evidence type="ECO:0000256" key="2">
    <source>
        <dbReference type="ARBA" id="ARBA00022729"/>
    </source>
</evidence>
<evidence type="ECO:0000256" key="3">
    <source>
        <dbReference type="ARBA" id="ARBA00022737"/>
    </source>
</evidence>
<dbReference type="SUPFAM" id="SSF52058">
    <property type="entry name" value="L domain-like"/>
    <property type="match status" value="1"/>
</dbReference>
<evidence type="ECO:0000259" key="5">
    <source>
        <dbReference type="SMART" id="SM00082"/>
    </source>
</evidence>
<keyword evidence="1" id="KW-0433">Leucine-rich repeat</keyword>
<dbReference type="SMART" id="SM00082">
    <property type="entry name" value="LRRCT"/>
    <property type="match status" value="1"/>
</dbReference>
<evidence type="ECO:0000256" key="1">
    <source>
        <dbReference type="ARBA" id="ARBA00022614"/>
    </source>
</evidence>
<dbReference type="FunFam" id="3.80.10.10:FF:001164">
    <property type="entry name" value="GH01279p"/>
    <property type="match status" value="1"/>
</dbReference>
<proteinExistence type="predicted"/>
<evidence type="ECO:0000256" key="4">
    <source>
        <dbReference type="SAM" id="SignalP"/>
    </source>
</evidence>
<sequence>MTGMLVLLLIMLRTTGLTASCTCSSRCHCQNMGLSSVPRDLPTYITHLHLENNFITTLSPSDFSRYSILYYLFLTSNQISVINSRAFYNLNRLKWLKIDYNQLTSLREDMFVGLVNLERLWLANNNIHSIEAGAFNATPQLRKLTLPYNSISSIAAGAFVNLSRLELLVLYFNQITSLRVGMFAGLYNLPSLSLQYNNINSIDAGTFNTLQLRNLSILYLSNNNIGTFAEGAFVNLPHLNTLHLQYNSMETLPAIAYDILANISTVDITNNPWQCDCRMLPFKLRMTGSYSFESQITCAGPSHLQGKNILWDINPDDLICEETTTGIYSTPSTSSPVDHKNFFMLKLLLIHDVMLGNKSSVKSTLCAQRRVRTKIHAE</sequence>
<dbReference type="PANTHER" id="PTHR24373:SF383">
    <property type="entry name" value="LEUCINE-RICH REPEAT-CONTAINING PROTEIN 15-LIKE"/>
    <property type="match status" value="1"/>
</dbReference>
<dbReference type="Pfam" id="PF00560">
    <property type="entry name" value="LRR_1"/>
    <property type="match status" value="1"/>
</dbReference>
<keyword evidence="2 4" id="KW-0732">Signal</keyword>
<dbReference type="SMART" id="SM00369">
    <property type="entry name" value="LRR_TYP"/>
    <property type="match status" value="9"/>
</dbReference>
<organism>
    <name type="scientific">Branchiostoma floridae</name>
    <name type="common">Florida lancelet</name>
    <name type="synonym">Amphioxus</name>
    <dbReference type="NCBI Taxonomy" id="7739"/>
    <lineage>
        <taxon>Eukaryota</taxon>
        <taxon>Metazoa</taxon>
        <taxon>Chordata</taxon>
        <taxon>Cephalochordata</taxon>
        <taxon>Leptocardii</taxon>
        <taxon>Amphioxiformes</taxon>
        <taxon>Branchiostomatidae</taxon>
        <taxon>Branchiostoma</taxon>
    </lineage>
</organism>
<dbReference type="EMBL" id="GG666659">
    <property type="protein sequence ID" value="EEN45437.1"/>
    <property type="molecule type" value="Genomic_DNA"/>
</dbReference>
<dbReference type="SMART" id="SM00364">
    <property type="entry name" value="LRR_BAC"/>
    <property type="match status" value="3"/>
</dbReference>
<dbReference type="PANTHER" id="PTHR24373">
    <property type="entry name" value="SLIT RELATED LEUCINE-RICH REPEAT NEURONAL PROTEIN"/>
    <property type="match status" value="1"/>
</dbReference>
<dbReference type="Pfam" id="PF13855">
    <property type="entry name" value="LRR_8"/>
    <property type="match status" value="2"/>
</dbReference>
<dbReference type="PROSITE" id="PS51450">
    <property type="entry name" value="LRR"/>
    <property type="match status" value="3"/>
</dbReference>
<evidence type="ECO:0000313" key="6">
    <source>
        <dbReference type="EMBL" id="EEN45437.1"/>
    </source>
</evidence>
<accession>C3ZQ58</accession>
<keyword evidence="3" id="KW-0677">Repeat</keyword>
<dbReference type="Gene3D" id="3.80.10.10">
    <property type="entry name" value="Ribonuclease Inhibitor"/>
    <property type="match status" value="3"/>
</dbReference>
<feature type="chain" id="PRO_5002934873" description="LRRCT domain-containing protein" evidence="4">
    <location>
        <begin position="20"/>
        <end position="378"/>
    </location>
</feature>